<gene>
    <name evidence="1" type="ORF">LEP1GSC079_3758</name>
</gene>
<organism evidence="1 2">
    <name type="scientific">Leptospira interrogans str. FPW1039</name>
    <dbReference type="NCBI Taxonomy" id="1193040"/>
    <lineage>
        <taxon>Bacteria</taxon>
        <taxon>Pseudomonadati</taxon>
        <taxon>Spirochaetota</taxon>
        <taxon>Spirochaetia</taxon>
        <taxon>Leptospirales</taxon>
        <taxon>Leptospiraceae</taxon>
        <taxon>Leptospira</taxon>
    </lineage>
</organism>
<dbReference type="AlphaFoldDB" id="A0A0F6IDU0"/>
<protein>
    <submittedName>
        <fullName evidence="1">Uncharacterized protein</fullName>
    </submittedName>
</protein>
<reference evidence="1 2" key="1">
    <citation type="submission" date="2013-01" db="EMBL/GenBank/DDBJ databases">
        <authorList>
            <person name="Harkins D.M."/>
            <person name="Durkin A.S."/>
            <person name="Brinkac L.M."/>
            <person name="Haft D.H."/>
            <person name="Selengut J.D."/>
            <person name="Sanka R."/>
            <person name="DePew J."/>
            <person name="Purushe J."/>
            <person name="Peacock S.J."/>
            <person name="Thaipadungpanit J."/>
            <person name="Wuthiekanun V.W."/>
            <person name="Day N.P."/>
            <person name="Vinetz J.M."/>
            <person name="Sutton G.G."/>
            <person name="Nierman W.C."/>
            <person name="Fouts D.E."/>
        </authorList>
    </citation>
    <scope>NUCLEOTIDE SEQUENCE [LARGE SCALE GENOMIC DNA]</scope>
    <source>
        <strain evidence="1 2">FPW1039</strain>
    </source>
</reference>
<dbReference type="Proteomes" id="UP000012164">
    <property type="component" value="Unassembled WGS sequence"/>
</dbReference>
<dbReference type="EMBL" id="AKWR02000136">
    <property type="protein sequence ID" value="EMJ36215.1"/>
    <property type="molecule type" value="Genomic_DNA"/>
</dbReference>
<sequence>MLMGFIQFPLYKFKNSEDIKNKNTKIAAIANAPTHQNIVARGSINALIECANIPIAETIVPI</sequence>
<evidence type="ECO:0000313" key="2">
    <source>
        <dbReference type="Proteomes" id="UP000012164"/>
    </source>
</evidence>
<name>A0A0F6IDU0_LEPIR</name>
<evidence type="ECO:0000313" key="1">
    <source>
        <dbReference type="EMBL" id="EMJ36215.1"/>
    </source>
</evidence>
<proteinExistence type="predicted"/>
<accession>A0A0F6IDU0</accession>
<comment type="caution">
    <text evidence="1">The sequence shown here is derived from an EMBL/GenBank/DDBJ whole genome shotgun (WGS) entry which is preliminary data.</text>
</comment>